<dbReference type="GO" id="GO:0032039">
    <property type="term" value="C:integrator complex"/>
    <property type="evidence" value="ECO:0007669"/>
    <property type="project" value="InterPro"/>
</dbReference>
<sequence length="119" mass="13110">MVAVLSSETRPHFFLATLPTLPRISQAFPPLCEDIVLLLLQLGRVCTSHLTGIANLAGTDIVCSKATLSSERQMTVRSPGRTDEDLLTNLKLYTQLSNAIQLTFLQIVNSTALLRHQLH</sequence>
<dbReference type="AlphaFoldDB" id="A0AAD9KDK4"/>
<protein>
    <submittedName>
        <fullName evidence="1">Uncharacterized protein</fullName>
    </submittedName>
</protein>
<keyword evidence="2" id="KW-1185">Reference proteome</keyword>
<comment type="caution">
    <text evidence="1">The sequence shown here is derived from an EMBL/GenBank/DDBJ whole genome shotgun (WGS) entry which is preliminary data.</text>
</comment>
<accession>A0AAD9KDK4</accession>
<gene>
    <name evidence="1" type="ORF">NP493_1201g01041</name>
</gene>
<evidence type="ECO:0000313" key="1">
    <source>
        <dbReference type="EMBL" id="KAK2169229.1"/>
    </source>
</evidence>
<dbReference type="Pfam" id="PF14750">
    <property type="entry name" value="INTS2"/>
    <property type="match status" value="1"/>
</dbReference>
<reference evidence="1" key="1">
    <citation type="journal article" date="2023" name="Mol. Biol. Evol.">
        <title>Third-Generation Sequencing Reveals the Adaptive Role of the Epigenome in Three Deep-Sea Polychaetes.</title>
        <authorList>
            <person name="Perez M."/>
            <person name="Aroh O."/>
            <person name="Sun Y."/>
            <person name="Lan Y."/>
            <person name="Juniper S.K."/>
            <person name="Young C.R."/>
            <person name="Angers B."/>
            <person name="Qian P.Y."/>
        </authorList>
    </citation>
    <scope>NUCLEOTIDE SEQUENCE</scope>
    <source>
        <strain evidence="1">R07B-5</strain>
    </source>
</reference>
<dbReference type="Proteomes" id="UP001209878">
    <property type="component" value="Unassembled WGS sequence"/>
</dbReference>
<proteinExistence type="predicted"/>
<name>A0AAD9KDK4_RIDPI</name>
<organism evidence="1 2">
    <name type="scientific">Ridgeia piscesae</name>
    <name type="common">Tubeworm</name>
    <dbReference type="NCBI Taxonomy" id="27915"/>
    <lineage>
        <taxon>Eukaryota</taxon>
        <taxon>Metazoa</taxon>
        <taxon>Spiralia</taxon>
        <taxon>Lophotrochozoa</taxon>
        <taxon>Annelida</taxon>
        <taxon>Polychaeta</taxon>
        <taxon>Sedentaria</taxon>
        <taxon>Canalipalpata</taxon>
        <taxon>Sabellida</taxon>
        <taxon>Siboglinidae</taxon>
        <taxon>Ridgeia</taxon>
    </lineage>
</organism>
<evidence type="ECO:0000313" key="2">
    <source>
        <dbReference type="Proteomes" id="UP001209878"/>
    </source>
</evidence>
<dbReference type="InterPro" id="IPR029321">
    <property type="entry name" value="INTS2"/>
</dbReference>
<dbReference type="EMBL" id="JAODUO010001200">
    <property type="protein sequence ID" value="KAK2169229.1"/>
    <property type="molecule type" value="Genomic_DNA"/>
</dbReference>